<dbReference type="CDD" id="cd19076">
    <property type="entry name" value="AKR_AKR13A_13D"/>
    <property type="match status" value="1"/>
</dbReference>
<keyword evidence="4" id="KW-1185">Reference proteome</keyword>
<gene>
    <name evidence="3" type="primary">yhdN_11</name>
    <name evidence="3" type="ORF">SCNRRL3882_7890</name>
</gene>
<dbReference type="InterPro" id="IPR050791">
    <property type="entry name" value="Aldo-Keto_reductase"/>
</dbReference>
<protein>
    <submittedName>
        <fullName evidence="3">General stress protein 69</fullName>
        <ecNumber evidence="3">1.1.1.-</ecNumber>
    </submittedName>
</protein>
<dbReference type="InterPro" id="IPR036812">
    <property type="entry name" value="NAD(P)_OxRdtase_dom_sf"/>
</dbReference>
<evidence type="ECO:0000313" key="4">
    <source>
        <dbReference type="Proteomes" id="UP000235464"/>
    </source>
</evidence>
<dbReference type="GO" id="GO:0016491">
    <property type="term" value="F:oxidoreductase activity"/>
    <property type="evidence" value="ECO:0007669"/>
    <property type="project" value="UniProtKB-KW"/>
</dbReference>
<dbReference type="PANTHER" id="PTHR43625">
    <property type="entry name" value="AFLATOXIN B1 ALDEHYDE REDUCTASE"/>
    <property type="match status" value="1"/>
</dbReference>
<dbReference type="Pfam" id="PF00248">
    <property type="entry name" value="Aldo_ket_red"/>
    <property type="match status" value="1"/>
</dbReference>
<feature type="domain" description="NADP-dependent oxidoreductase" evidence="2">
    <location>
        <begin position="16"/>
        <end position="313"/>
    </location>
</feature>
<dbReference type="PANTHER" id="PTHR43625:SF40">
    <property type="entry name" value="ALDO-KETO REDUCTASE YAKC [NADP(+)]"/>
    <property type="match status" value="1"/>
</dbReference>
<dbReference type="AlphaFoldDB" id="A0A2N9BM70"/>
<evidence type="ECO:0000313" key="3">
    <source>
        <dbReference type="EMBL" id="SOR84445.1"/>
    </source>
</evidence>
<evidence type="ECO:0000259" key="2">
    <source>
        <dbReference type="Pfam" id="PF00248"/>
    </source>
</evidence>
<sequence>MRTTTLGPGGPEVGVIGLGCMGMSYAYDMAAARDEDTYVSVIRTALDLGVTLIDTADVYGPFTNEELVGRALSGRYRDRAVLATKVGALSRDEQGKPVRAENGRPDHIRRSIDESLQRLGTDHVDLYQLHRVDPEVPIEESVGALAETVAAGKARAIGLSEVDVEQIKRAQTVHPIASVQCELSLWTRDWMHDVLPYCQEQNIAFLPYSPLGRGFLTGRFTSVDDLPQDDVRRRMPRFQQDAFQQNLAMVDRVREIAERIDVTPAQVALAWVLAQGQYVIPIPGTKTPKYLRDNAGAADIQLSESDLEALNALPAPHGGRGN</sequence>
<dbReference type="Gene3D" id="3.20.20.100">
    <property type="entry name" value="NADP-dependent oxidoreductase domain"/>
    <property type="match status" value="1"/>
</dbReference>
<evidence type="ECO:0000256" key="1">
    <source>
        <dbReference type="ARBA" id="ARBA00023002"/>
    </source>
</evidence>
<dbReference type="SUPFAM" id="SSF51430">
    <property type="entry name" value="NAD(P)-linked oxidoreductase"/>
    <property type="match status" value="1"/>
</dbReference>
<dbReference type="RefSeq" id="WP_010047442.1">
    <property type="nucleotide sequence ID" value="NZ_LT962942.1"/>
</dbReference>
<dbReference type="EMBL" id="LT963352">
    <property type="protein sequence ID" value="SOR84445.1"/>
    <property type="molecule type" value="Genomic_DNA"/>
</dbReference>
<dbReference type="InterPro" id="IPR023210">
    <property type="entry name" value="NADP_OxRdtase_dom"/>
</dbReference>
<accession>A0A2N9BM70</accession>
<keyword evidence="1 3" id="KW-0560">Oxidoreductase</keyword>
<dbReference type="GO" id="GO:0005737">
    <property type="term" value="C:cytoplasm"/>
    <property type="evidence" value="ECO:0007669"/>
    <property type="project" value="TreeGrafter"/>
</dbReference>
<proteinExistence type="predicted"/>
<name>A0A2N9BM70_STRCX</name>
<dbReference type="Proteomes" id="UP000235464">
    <property type="component" value="Chromosome I"/>
</dbReference>
<reference evidence="4" key="1">
    <citation type="submission" date="2017-11" db="EMBL/GenBank/DDBJ databases">
        <authorList>
            <person name="Wibberg D."/>
        </authorList>
    </citation>
    <scope>NUCLEOTIDE SEQUENCE [LARGE SCALE GENOMIC DNA]</scope>
</reference>
<dbReference type="EC" id="1.1.1.-" evidence="3"/>
<organism evidence="3 4">
    <name type="scientific">Streptomyces chartreusis NRRL 3882</name>
    <dbReference type="NCBI Taxonomy" id="1079985"/>
    <lineage>
        <taxon>Bacteria</taxon>
        <taxon>Bacillati</taxon>
        <taxon>Actinomycetota</taxon>
        <taxon>Actinomycetes</taxon>
        <taxon>Kitasatosporales</taxon>
        <taxon>Streptomycetaceae</taxon>
        <taxon>Streptomyces</taxon>
    </lineage>
</organism>
<dbReference type="OrthoDB" id="9768793at2"/>